<dbReference type="PROSITE" id="PS01159">
    <property type="entry name" value="WW_DOMAIN_1"/>
    <property type="match status" value="1"/>
</dbReference>
<accession>A0A8R1Z6Z8</accession>
<evidence type="ECO:0000256" key="5">
    <source>
        <dbReference type="ARBA" id="ARBA00023242"/>
    </source>
</evidence>
<dbReference type="Gene3D" id="3.30.160.60">
    <property type="entry name" value="Classic Zinc Finger"/>
    <property type="match status" value="1"/>
</dbReference>
<dbReference type="AlphaFoldDB" id="A0A8R1Z6Z8"/>
<evidence type="ECO:0000313" key="10">
    <source>
        <dbReference type="Proteomes" id="UP000005239"/>
    </source>
</evidence>
<feature type="compositionally biased region" description="Basic and acidic residues" evidence="6">
    <location>
        <begin position="427"/>
        <end position="436"/>
    </location>
</feature>
<dbReference type="InterPro" id="IPR001202">
    <property type="entry name" value="WW_dom"/>
</dbReference>
<gene>
    <name evidence="9" type="primary">WBGene00305142</name>
</gene>
<evidence type="ECO:0000259" key="8">
    <source>
        <dbReference type="PROSITE" id="PS50171"/>
    </source>
</evidence>
<evidence type="ECO:0000313" key="9">
    <source>
        <dbReference type="EnsemblMetazoa" id="PPA47251.1"/>
    </source>
</evidence>
<dbReference type="InterPro" id="IPR000690">
    <property type="entry name" value="Matrin/U1-C_Znf_C2H2"/>
</dbReference>
<dbReference type="SUPFAM" id="SSF51045">
    <property type="entry name" value="WW domain"/>
    <property type="match status" value="1"/>
</dbReference>
<feature type="domain" description="Matrin-type" evidence="8">
    <location>
        <begin position="11"/>
        <end position="42"/>
    </location>
</feature>
<organism evidence="9 10">
    <name type="scientific">Pristionchus pacificus</name>
    <name type="common">Parasitic nematode worm</name>
    <dbReference type="NCBI Taxonomy" id="54126"/>
    <lineage>
        <taxon>Eukaryota</taxon>
        <taxon>Metazoa</taxon>
        <taxon>Ecdysozoa</taxon>
        <taxon>Nematoda</taxon>
        <taxon>Chromadorea</taxon>
        <taxon>Rhabditida</taxon>
        <taxon>Rhabditina</taxon>
        <taxon>Diplogasteromorpha</taxon>
        <taxon>Diplogasteroidea</taxon>
        <taxon>Neodiplogasteridae</taxon>
        <taxon>Pristionchus</taxon>
    </lineage>
</organism>
<dbReference type="PANTHER" id="PTHR13173:SF10">
    <property type="entry name" value="WW DOMAIN-BINDING PROTEIN 4"/>
    <property type="match status" value="1"/>
</dbReference>
<dbReference type="Proteomes" id="UP000005239">
    <property type="component" value="Unassembled WGS sequence"/>
</dbReference>
<comment type="subcellular location">
    <subcellularLocation>
        <location evidence="1">Nucleus</location>
    </subcellularLocation>
</comment>
<dbReference type="InterPro" id="IPR013085">
    <property type="entry name" value="U1-CZ_Znf_C2H2"/>
</dbReference>
<dbReference type="GO" id="GO:0005634">
    <property type="term" value="C:nucleus"/>
    <property type="evidence" value="ECO:0000318"/>
    <property type="project" value="GO_Central"/>
</dbReference>
<dbReference type="PROSITE" id="PS50020">
    <property type="entry name" value="WW_DOMAIN_2"/>
    <property type="match status" value="1"/>
</dbReference>
<dbReference type="SMART" id="SM00451">
    <property type="entry name" value="ZnF_U1"/>
    <property type="match status" value="1"/>
</dbReference>
<feature type="compositionally biased region" description="Basic and acidic residues" evidence="6">
    <location>
        <begin position="340"/>
        <end position="356"/>
    </location>
</feature>
<sequence>MTEVWKSQGRKFCEMCKVWFGDNRASIEHHERGMKHQAAVKQKIRDLGKNNEKKAREAADLAATLAMMESGAAASMAAHNEGIVNGPALPERGLGIGPKVPVGGTKYLDPRQMSMQHMAEEMSRRKREEEEKKAQLALTMKSSLWREDDPEDAQPLPKDDVSSIMWVETDAEDGRKYYYHMFSGATSWEVPDRFFTQKEYDRRLAEIEQRAIERAKKGLPSDPSQMTMMNTRGEEIATMPEIQVAKRKKARDEAEIEAELARSRAAAAAVAEYGSIAEEGYGSAPVAPPPAAYGAPAPSYSMMPPSGGGAELPPAEKKARFTSMPERSGPSVFATRKERRKELREGGGERVPKEEMAEGGFEGIPMPMGIPLPPQPPPTAGGFSSSSGQYRTGPAQGTEKKGGREERGYGAEKERSDGSLMPAPFPMKKEREFKAEEEPEEEEGNVDSEVLKLAASAAPFGGWTKVAKEEGISIPYVKPVSEEQMKAEERAKAWRAREEEEQGIRASAPKKVEPKIEFTEKVAPVLTKKKNVGTVEFKKKSAPKSVRRREEE</sequence>
<feature type="compositionally biased region" description="Basic residues" evidence="6">
    <location>
        <begin position="540"/>
        <end position="552"/>
    </location>
</feature>
<dbReference type="EnsemblMetazoa" id="PPA47251.1">
    <property type="protein sequence ID" value="PPA47251.1"/>
    <property type="gene ID" value="WBGene00305142"/>
</dbReference>
<keyword evidence="5" id="KW-0539">Nucleus</keyword>
<protein>
    <recommendedName>
        <fullName evidence="11">Matrin-type domain-containing protein</fullName>
    </recommendedName>
</protein>
<dbReference type="GO" id="GO:0008270">
    <property type="term" value="F:zinc ion binding"/>
    <property type="evidence" value="ECO:0007669"/>
    <property type="project" value="UniProtKB-KW"/>
</dbReference>
<evidence type="ECO:0008006" key="11">
    <source>
        <dbReference type="Google" id="ProtNLM"/>
    </source>
</evidence>
<dbReference type="CDD" id="cd00201">
    <property type="entry name" value="WW"/>
    <property type="match status" value="1"/>
</dbReference>
<dbReference type="PANTHER" id="PTHR13173">
    <property type="entry name" value="WW DOMAIN BINDING PROTEIN 4"/>
    <property type="match status" value="1"/>
</dbReference>
<dbReference type="GO" id="GO:0005829">
    <property type="term" value="C:cytosol"/>
    <property type="evidence" value="ECO:0000318"/>
    <property type="project" value="GO_Central"/>
</dbReference>
<feature type="region of interest" description="Disordered" evidence="6">
    <location>
        <begin position="533"/>
        <end position="552"/>
    </location>
</feature>
<dbReference type="InterPro" id="IPR036020">
    <property type="entry name" value="WW_dom_sf"/>
</dbReference>
<dbReference type="GO" id="GO:0005525">
    <property type="term" value="F:GTP binding"/>
    <property type="evidence" value="ECO:0000318"/>
    <property type="project" value="GO_Central"/>
</dbReference>
<evidence type="ECO:0000256" key="1">
    <source>
        <dbReference type="ARBA" id="ARBA00004123"/>
    </source>
</evidence>
<reference evidence="10" key="1">
    <citation type="journal article" date="2008" name="Nat. Genet.">
        <title>The Pristionchus pacificus genome provides a unique perspective on nematode lifestyle and parasitism.</title>
        <authorList>
            <person name="Dieterich C."/>
            <person name="Clifton S.W."/>
            <person name="Schuster L.N."/>
            <person name="Chinwalla A."/>
            <person name="Delehaunty K."/>
            <person name="Dinkelacker I."/>
            <person name="Fulton L."/>
            <person name="Fulton R."/>
            <person name="Godfrey J."/>
            <person name="Minx P."/>
            <person name="Mitreva M."/>
            <person name="Roeseler W."/>
            <person name="Tian H."/>
            <person name="Witte H."/>
            <person name="Yang S.P."/>
            <person name="Wilson R.K."/>
            <person name="Sommer R.J."/>
        </authorList>
    </citation>
    <scope>NUCLEOTIDE SEQUENCE [LARGE SCALE GENOMIC DNA]</scope>
    <source>
        <strain evidence="10">PS312</strain>
    </source>
</reference>
<evidence type="ECO:0000256" key="2">
    <source>
        <dbReference type="ARBA" id="ARBA00022723"/>
    </source>
</evidence>
<proteinExistence type="predicted"/>
<dbReference type="InterPro" id="IPR040023">
    <property type="entry name" value="WBP4"/>
</dbReference>
<dbReference type="GO" id="GO:0000398">
    <property type="term" value="P:mRNA splicing, via spliceosome"/>
    <property type="evidence" value="ECO:0007669"/>
    <property type="project" value="InterPro"/>
</dbReference>
<dbReference type="PROSITE" id="PS50171">
    <property type="entry name" value="ZF_MATRIN"/>
    <property type="match status" value="1"/>
</dbReference>
<reference evidence="9" key="2">
    <citation type="submission" date="2022-06" db="UniProtKB">
        <authorList>
            <consortium name="EnsemblMetazoa"/>
        </authorList>
    </citation>
    <scope>IDENTIFICATION</scope>
    <source>
        <strain evidence="9">PS312</strain>
    </source>
</reference>
<feature type="region of interest" description="Disordered" evidence="6">
    <location>
        <begin position="304"/>
        <end position="448"/>
    </location>
</feature>
<evidence type="ECO:0000256" key="6">
    <source>
        <dbReference type="SAM" id="MobiDB-lite"/>
    </source>
</evidence>
<name>A0A8R1Z6Z8_PRIPA</name>
<keyword evidence="4" id="KW-0862">Zinc</keyword>
<feature type="domain" description="WW" evidence="7">
    <location>
        <begin position="166"/>
        <end position="193"/>
    </location>
</feature>
<dbReference type="Gene3D" id="2.20.70.10">
    <property type="match status" value="1"/>
</dbReference>
<feature type="compositionally biased region" description="Pro residues" evidence="6">
    <location>
        <begin position="368"/>
        <end position="379"/>
    </location>
</feature>
<keyword evidence="10" id="KW-1185">Reference proteome</keyword>
<evidence type="ECO:0000256" key="4">
    <source>
        <dbReference type="ARBA" id="ARBA00022833"/>
    </source>
</evidence>
<keyword evidence="3" id="KW-0863">Zinc-finger</keyword>
<keyword evidence="2" id="KW-0479">Metal-binding</keyword>
<dbReference type="InterPro" id="IPR003604">
    <property type="entry name" value="Matrin/U1-like-C_Znf_C2H2"/>
</dbReference>
<feature type="compositionally biased region" description="Acidic residues" evidence="6">
    <location>
        <begin position="437"/>
        <end position="446"/>
    </location>
</feature>
<evidence type="ECO:0000259" key="7">
    <source>
        <dbReference type="PROSITE" id="PS50020"/>
    </source>
</evidence>
<dbReference type="GO" id="GO:0003676">
    <property type="term" value="F:nucleic acid binding"/>
    <property type="evidence" value="ECO:0007669"/>
    <property type="project" value="InterPro"/>
</dbReference>
<dbReference type="Pfam" id="PF06220">
    <property type="entry name" value="zf-U1"/>
    <property type="match status" value="1"/>
</dbReference>
<feature type="compositionally biased region" description="Basic and acidic residues" evidence="6">
    <location>
        <begin position="398"/>
        <end position="417"/>
    </location>
</feature>
<evidence type="ECO:0000256" key="3">
    <source>
        <dbReference type="ARBA" id="ARBA00022771"/>
    </source>
</evidence>